<keyword evidence="10 14" id="KW-0560">Oxidoreductase</keyword>
<comment type="catalytic activity">
    <reaction evidence="13 14">
        <text>2,5-diamino-6-hydroxy-4-(5-phosphoribosylamino)-pyrimidine + H2O + H(+) = 5-amino-6-(5-phospho-D-ribosylamino)uracil + NH4(+)</text>
        <dbReference type="Rhea" id="RHEA:21868"/>
        <dbReference type="ChEBI" id="CHEBI:15377"/>
        <dbReference type="ChEBI" id="CHEBI:15378"/>
        <dbReference type="ChEBI" id="CHEBI:28938"/>
        <dbReference type="ChEBI" id="CHEBI:58453"/>
        <dbReference type="ChEBI" id="CHEBI:58614"/>
        <dbReference type="EC" id="3.5.4.26"/>
    </reaction>
</comment>
<feature type="binding site" evidence="16">
    <location>
        <position position="195"/>
    </location>
    <ligand>
        <name>NADP(+)</name>
        <dbReference type="ChEBI" id="CHEBI:58349"/>
    </ligand>
</feature>
<dbReference type="GO" id="GO:0009231">
    <property type="term" value="P:riboflavin biosynthetic process"/>
    <property type="evidence" value="ECO:0007669"/>
    <property type="project" value="UniProtKB-UniPathway"/>
</dbReference>
<feature type="domain" description="CMP/dCMP-type deaminase" evidence="18">
    <location>
        <begin position="1"/>
        <end position="122"/>
    </location>
</feature>
<feature type="binding site" evidence="17">
    <location>
        <position position="83"/>
    </location>
    <ligand>
        <name>Zn(2+)</name>
        <dbReference type="ChEBI" id="CHEBI:29105"/>
        <note>catalytic</note>
    </ligand>
</feature>
<comment type="caution">
    <text evidence="19">The sequence shown here is derived from an EMBL/GenBank/DDBJ whole genome shotgun (WGS) entry which is preliminary data.</text>
</comment>
<evidence type="ECO:0000256" key="1">
    <source>
        <dbReference type="ARBA" id="ARBA00002151"/>
    </source>
</evidence>
<evidence type="ECO:0000256" key="2">
    <source>
        <dbReference type="ARBA" id="ARBA00004882"/>
    </source>
</evidence>
<keyword evidence="14" id="KW-0686">Riboflavin biosynthesis</keyword>
<dbReference type="SUPFAM" id="SSF53927">
    <property type="entry name" value="Cytidine deaminase-like"/>
    <property type="match status" value="1"/>
</dbReference>
<dbReference type="AlphaFoldDB" id="A0A084J9X5"/>
<comment type="cofactor">
    <cofactor evidence="14 17">
        <name>Zn(2+)</name>
        <dbReference type="ChEBI" id="CHEBI:29105"/>
    </cofactor>
    <text evidence="14 17">Binds 1 zinc ion.</text>
</comment>
<comment type="function">
    <text evidence="1 14">Converts 2,5-diamino-6-(ribosylamino)-4(3h)-pyrimidinone 5'-phosphate into 5-amino-6-(ribosylamino)-2,4(1h,3h)-pyrimidinedione 5'-phosphate.</text>
</comment>
<sequence length="369" mass="40470">MDENYMRLALTLAEKGRGRVNPNPMVGAVIVKNGAIIGKGYHQVYGHNHAEVNAFKDAKEDTLGATLYVTLEPCSHHGKTPPCVDKIIDKKIKRVVIGALDPNPLVAGRGVKKLRDSGIVVDIGVLEKECIALNEIFMKYISTKKPFVIMKTAMSLDGKIATQYGESKWITGEASRKNVHNLRNDLMGIMVGANTVIKDNPELTCRVLGGKNPIRIILDSSLRIPLNSKVIEDKKARTIIVTTEKASKEKISIYTERGVEVVVIPSKEGKVNLEKLVETLGEMNIDSILLEGGGTLNFEALKAGIVDKIQIYIAPKFIGGEKSKTPVEGIGIKVLEEAYGVESIRVGTIGEDILIEGYMKERWKPCLQE</sequence>
<evidence type="ECO:0000256" key="12">
    <source>
        <dbReference type="ARBA" id="ARBA00049861"/>
    </source>
</evidence>
<dbReference type="RefSeq" id="WP_035133801.1">
    <property type="nucleotide sequence ID" value="NZ_JPMD01000030.1"/>
</dbReference>
<dbReference type="InterPro" id="IPR050765">
    <property type="entry name" value="Riboflavin_Biosynth_HTPR"/>
</dbReference>
<evidence type="ECO:0000256" key="9">
    <source>
        <dbReference type="ARBA" id="ARBA00022857"/>
    </source>
</evidence>
<organism evidence="19 20">
    <name type="scientific">Clostridium sulfidigenes</name>
    <dbReference type="NCBI Taxonomy" id="318464"/>
    <lineage>
        <taxon>Bacteria</taxon>
        <taxon>Bacillati</taxon>
        <taxon>Bacillota</taxon>
        <taxon>Clostridia</taxon>
        <taxon>Eubacteriales</taxon>
        <taxon>Clostridiaceae</taxon>
        <taxon>Clostridium</taxon>
    </lineage>
</organism>
<keyword evidence="7 14" id="KW-0378">Hydrolase</keyword>
<evidence type="ECO:0000256" key="16">
    <source>
        <dbReference type="PIRSR" id="PIRSR006769-2"/>
    </source>
</evidence>
<gene>
    <name evidence="19" type="ORF">IO99_12685</name>
</gene>
<feature type="binding site" evidence="16">
    <location>
        <position position="203"/>
    </location>
    <ligand>
        <name>substrate</name>
    </ligand>
</feature>
<dbReference type="Pfam" id="PF01872">
    <property type="entry name" value="RibD_C"/>
    <property type="match status" value="1"/>
</dbReference>
<evidence type="ECO:0000256" key="5">
    <source>
        <dbReference type="ARBA" id="ARBA00007417"/>
    </source>
</evidence>
<dbReference type="eggNOG" id="COG0117">
    <property type="taxonomic scope" value="Bacteria"/>
</dbReference>
<evidence type="ECO:0000256" key="15">
    <source>
        <dbReference type="PIRSR" id="PIRSR006769-1"/>
    </source>
</evidence>
<dbReference type="PANTHER" id="PTHR38011:SF7">
    <property type="entry name" value="2,5-DIAMINO-6-RIBOSYLAMINO-4(3H)-PYRIMIDINONE 5'-PHOSPHATE REDUCTASE"/>
    <property type="match status" value="1"/>
</dbReference>
<keyword evidence="8 14" id="KW-0862">Zinc</keyword>
<dbReference type="STRING" id="318464.IO99_12685"/>
<comment type="pathway">
    <text evidence="2 14">Cofactor biosynthesis; riboflavin biosynthesis; 5-amino-6-(D-ribitylamino)uracil from GTP: step 2/4.</text>
</comment>
<dbReference type="InterPro" id="IPR002125">
    <property type="entry name" value="CMP_dCMP_dom"/>
</dbReference>
<evidence type="ECO:0000259" key="18">
    <source>
        <dbReference type="PROSITE" id="PS51747"/>
    </source>
</evidence>
<dbReference type="Gene3D" id="3.40.140.10">
    <property type="entry name" value="Cytidine Deaminase, domain 2"/>
    <property type="match status" value="1"/>
</dbReference>
<dbReference type="InterPro" id="IPR004794">
    <property type="entry name" value="Eubact_RibD"/>
</dbReference>
<feature type="binding site" evidence="17">
    <location>
        <position position="49"/>
    </location>
    <ligand>
        <name>Zn(2+)</name>
        <dbReference type="ChEBI" id="CHEBI:29105"/>
        <note>catalytic</note>
    </ligand>
</feature>
<dbReference type="InterPro" id="IPR011549">
    <property type="entry name" value="RibD_C"/>
</dbReference>
<evidence type="ECO:0000256" key="10">
    <source>
        <dbReference type="ARBA" id="ARBA00023002"/>
    </source>
</evidence>
<proteinExistence type="inferred from homology"/>
<protein>
    <recommendedName>
        <fullName evidence="14">Riboflavin biosynthesis protein RibD</fullName>
    </recommendedName>
    <domain>
        <recommendedName>
            <fullName evidence="14">Diaminohydroxyphosphoribosylaminopyrimidine deaminase</fullName>
            <shortName evidence="14">DRAP deaminase</shortName>
            <ecNumber evidence="14">3.5.4.26</ecNumber>
        </recommendedName>
        <alternativeName>
            <fullName evidence="14">Riboflavin-specific deaminase</fullName>
        </alternativeName>
    </domain>
    <domain>
        <recommendedName>
            <fullName evidence="14">5-amino-6-(5-phosphoribosylamino)uracil reductase</fullName>
            <ecNumber evidence="14">1.1.1.193</ecNumber>
        </recommendedName>
        <alternativeName>
            <fullName evidence="14">HTP reductase</fullName>
        </alternativeName>
    </domain>
</protein>
<dbReference type="GO" id="GO:0050661">
    <property type="term" value="F:NADP binding"/>
    <property type="evidence" value="ECO:0007669"/>
    <property type="project" value="InterPro"/>
</dbReference>
<evidence type="ECO:0000313" key="20">
    <source>
        <dbReference type="Proteomes" id="UP000028542"/>
    </source>
</evidence>
<feature type="binding site" evidence="16">
    <location>
        <position position="220"/>
    </location>
    <ligand>
        <name>NADP(+)</name>
        <dbReference type="ChEBI" id="CHEBI:58349"/>
    </ligand>
</feature>
<feature type="binding site" evidence="16">
    <location>
        <position position="199"/>
    </location>
    <ligand>
        <name>NADP(+)</name>
        <dbReference type="ChEBI" id="CHEBI:58349"/>
    </ligand>
</feature>
<dbReference type="SUPFAM" id="SSF53597">
    <property type="entry name" value="Dihydrofolate reductase-like"/>
    <property type="match status" value="1"/>
</dbReference>
<evidence type="ECO:0000256" key="7">
    <source>
        <dbReference type="ARBA" id="ARBA00022801"/>
    </source>
</evidence>
<dbReference type="InterPro" id="IPR002734">
    <property type="entry name" value="RibDG_C"/>
</dbReference>
<evidence type="ECO:0000256" key="17">
    <source>
        <dbReference type="PIRSR" id="PIRSR006769-3"/>
    </source>
</evidence>
<dbReference type="eggNOG" id="COG1985">
    <property type="taxonomic scope" value="Bacteria"/>
</dbReference>
<evidence type="ECO:0000256" key="6">
    <source>
        <dbReference type="ARBA" id="ARBA00022723"/>
    </source>
</evidence>
<dbReference type="EC" id="3.5.4.26" evidence="14"/>
<dbReference type="InterPro" id="IPR024072">
    <property type="entry name" value="DHFR-like_dom_sf"/>
</dbReference>
<feature type="binding site" evidence="16">
    <location>
        <position position="183"/>
    </location>
    <ligand>
        <name>substrate</name>
    </ligand>
</feature>
<comment type="pathway">
    <text evidence="3 14">Cofactor biosynthesis; riboflavin biosynthesis; 5-amino-6-(D-ribitylamino)uracil from GTP: step 3/4.</text>
</comment>
<dbReference type="PROSITE" id="PS51747">
    <property type="entry name" value="CYT_DCMP_DEAMINASES_2"/>
    <property type="match status" value="1"/>
</dbReference>
<name>A0A084J9X5_9CLOT</name>
<feature type="binding site" evidence="17">
    <location>
        <position position="74"/>
    </location>
    <ligand>
        <name>Zn(2+)</name>
        <dbReference type="ChEBI" id="CHEBI:29105"/>
        <note>catalytic</note>
    </ligand>
</feature>
<feature type="binding site" evidence="16">
    <location>
        <position position="206"/>
    </location>
    <ligand>
        <name>substrate</name>
    </ligand>
</feature>
<keyword evidence="6 14" id="KW-0479">Metal-binding</keyword>
<keyword evidence="9 14" id="KW-0521">NADP</keyword>
<evidence type="ECO:0000256" key="3">
    <source>
        <dbReference type="ARBA" id="ARBA00004910"/>
    </source>
</evidence>
<dbReference type="EC" id="1.1.1.193" evidence="14"/>
<reference evidence="19 20" key="1">
    <citation type="submission" date="2014-07" db="EMBL/GenBank/DDBJ databases">
        <title>Draft genome of Clostridium sulfidigenes 113A isolated from sediments associated with methane hydrate from Krishna Godavari basin.</title>
        <authorList>
            <person name="Honkalas V.S."/>
            <person name="Dabir A.P."/>
            <person name="Arora P."/>
            <person name="Dhakephalkar P.K."/>
        </authorList>
    </citation>
    <scope>NUCLEOTIDE SEQUENCE [LARGE SCALE GENOMIC DNA]</scope>
    <source>
        <strain evidence="19 20">113A</strain>
    </source>
</reference>
<comment type="similarity">
    <text evidence="4 14">In the N-terminal section; belongs to the cytidine and deoxycytidylate deaminase family.</text>
</comment>
<dbReference type="CDD" id="cd01284">
    <property type="entry name" value="Riboflavin_deaminase-reductase"/>
    <property type="match status" value="1"/>
</dbReference>
<dbReference type="NCBIfam" id="TIGR00326">
    <property type="entry name" value="eubact_ribD"/>
    <property type="match status" value="1"/>
</dbReference>
<dbReference type="EMBL" id="JPMD01000030">
    <property type="protein sequence ID" value="KEZ85759.1"/>
    <property type="molecule type" value="Genomic_DNA"/>
</dbReference>
<dbReference type="InterPro" id="IPR016193">
    <property type="entry name" value="Cytidine_deaminase-like"/>
</dbReference>
<evidence type="ECO:0000256" key="4">
    <source>
        <dbReference type="ARBA" id="ARBA00005259"/>
    </source>
</evidence>
<comment type="catalytic activity">
    <reaction evidence="12 14">
        <text>5-amino-6-(5-phospho-D-ribitylamino)uracil + NADP(+) = 5-amino-6-(5-phospho-D-ribosylamino)uracil + NADPH + H(+)</text>
        <dbReference type="Rhea" id="RHEA:17845"/>
        <dbReference type="ChEBI" id="CHEBI:15378"/>
        <dbReference type="ChEBI" id="CHEBI:57783"/>
        <dbReference type="ChEBI" id="CHEBI:58349"/>
        <dbReference type="ChEBI" id="CHEBI:58421"/>
        <dbReference type="ChEBI" id="CHEBI:58453"/>
        <dbReference type="EC" id="1.1.1.193"/>
    </reaction>
</comment>
<feature type="binding site" evidence="16">
    <location>
        <position position="169"/>
    </location>
    <ligand>
        <name>NADP(+)</name>
        <dbReference type="ChEBI" id="CHEBI:58349"/>
    </ligand>
</feature>
<evidence type="ECO:0000256" key="14">
    <source>
        <dbReference type="PIRNR" id="PIRNR006769"/>
    </source>
</evidence>
<feature type="active site" description="Proton donor" evidence="15">
    <location>
        <position position="51"/>
    </location>
</feature>
<feature type="binding site" evidence="16">
    <location>
        <position position="291"/>
    </location>
    <ligand>
        <name>substrate</name>
    </ligand>
</feature>
<dbReference type="GO" id="GO:0008703">
    <property type="term" value="F:5-amino-6-(5-phosphoribosylamino)uracil reductase activity"/>
    <property type="evidence" value="ECO:0007669"/>
    <property type="project" value="UniProtKB-EC"/>
</dbReference>
<dbReference type="Proteomes" id="UP000028542">
    <property type="component" value="Unassembled WGS sequence"/>
</dbReference>
<dbReference type="Gene3D" id="3.40.430.10">
    <property type="entry name" value="Dihydrofolate Reductase, subunit A"/>
    <property type="match status" value="1"/>
</dbReference>
<dbReference type="GO" id="GO:0008835">
    <property type="term" value="F:diaminohydroxyphosphoribosylaminopyrimidine deaminase activity"/>
    <property type="evidence" value="ECO:0007669"/>
    <property type="project" value="UniProtKB-EC"/>
</dbReference>
<dbReference type="PANTHER" id="PTHR38011">
    <property type="entry name" value="DIHYDROFOLATE REDUCTASE FAMILY PROTEIN (AFU_ORTHOLOGUE AFUA_8G06820)"/>
    <property type="match status" value="1"/>
</dbReference>
<dbReference type="UniPathway" id="UPA00275">
    <property type="reaction ID" value="UER00401"/>
</dbReference>
<dbReference type="NCBIfam" id="TIGR00227">
    <property type="entry name" value="ribD_Cterm"/>
    <property type="match status" value="1"/>
</dbReference>
<keyword evidence="11" id="KW-0511">Multifunctional enzyme</keyword>
<evidence type="ECO:0000313" key="19">
    <source>
        <dbReference type="EMBL" id="KEZ85759.1"/>
    </source>
</evidence>
<dbReference type="Pfam" id="PF00383">
    <property type="entry name" value="dCMP_cyt_deam_1"/>
    <property type="match status" value="1"/>
</dbReference>
<feature type="binding site" evidence="16">
    <location>
        <position position="153"/>
    </location>
    <ligand>
        <name>NADP(+)</name>
        <dbReference type="ChEBI" id="CHEBI:58349"/>
    </ligand>
</feature>
<dbReference type="GO" id="GO:0046872">
    <property type="term" value="F:metal ion binding"/>
    <property type="evidence" value="ECO:0007669"/>
    <property type="project" value="UniProtKB-KW"/>
</dbReference>
<keyword evidence="20" id="KW-1185">Reference proteome</keyword>
<dbReference type="PIRSF" id="PIRSF006769">
    <property type="entry name" value="RibD"/>
    <property type="match status" value="1"/>
</dbReference>
<feature type="binding site" evidence="16">
    <location>
        <position position="167"/>
    </location>
    <ligand>
        <name>substrate</name>
    </ligand>
</feature>
<evidence type="ECO:0000256" key="11">
    <source>
        <dbReference type="ARBA" id="ARBA00023268"/>
    </source>
</evidence>
<evidence type="ECO:0000256" key="13">
    <source>
        <dbReference type="ARBA" id="ARBA00049886"/>
    </source>
</evidence>
<dbReference type="FunFam" id="3.40.140.10:FF:000025">
    <property type="entry name" value="Riboflavin biosynthesis protein RibD"/>
    <property type="match status" value="1"/>
</dbReference>
<evidence type="ECO:0000256" key="8">
    <source>
        <dbReference type="ARBA" id="ARBA00022833"/>
    </source>
</evidence>
<comment type="similarity">
    <text evidence="5 14">In the C-terminal section; belongs to the HTP reductase family.</text>
</comment>
<accession>A0A084J9X5</accession>